<name>A0A8S1NIT0_PARPR</name>
<dbReference type="EMBL" id="CAJJDM010000094">
    <property type="protein sequence ID" value="CAD8092688.1"/>
    <property type="molecule type" value="Genomic_DNA"/>
</dbReference>
<evidence type="ECO:0000313" key="4">
    <source>
        <dbReference type="Proteomes" id="UP000688137"/>
    </source>
</evidence>
<keyword evidence="2" id="KW-0812">Transmembrane</keyword>
<evidence type="ECO:0000256" key="2">
    <source>
        <dbReference type="SAM" id="Phobius"/>
    </source>
</evidence>
<keyword evidence="2" id="KW-1133">Transmembrane helix</keyword>
<evidence type="ECO:0000256" key="1">
    <source>
        <dbReference type="SAM" id="MobiDB-lite"/>
    </source>
</evidence>
<protein>
    <recommendedName>
        <fullName evidence="5">Transmembrane protein</fullName>
    </recommendedName>
</protein>
<dbReference type="OMA" id="FLIRQKV"/>
<reference evidence="3" key="1">
    <citation type="submission" date="2021-01" db="EMBL/GenBank/DDBJ databases">
        <authorList>
            <consortium name="Genoscope - CEA"/>
            <person name="William W."/>
        </authorList>
    </citation>
    <scope>NUCLEOTIDE SEQUENCE</scope>
</reference>
<evidence type="ECO:0000313" key="3">
    <source>
        <dbReference type="EMBL" id="CAD8092688.1"/>
    </source>
</evidence>
<organism evidence="3 4">
    <name type="scientific">Paramecium primaurelia</name>
    <dbReference type="NCBI Taxonomy" id="5886"/>
    <lineage>
        <taxon>Eukaryota</taxon>
        <taxon>Sar</taxon>
        <taxon>Alveolata</taxon>
        <taxon>Ciliophora</taxon>
        <taxon>Intramacronucleata</taxon>
        <taxon>Oligohymenophorea</taxon>
        <taxon>Peniculida</taxon>
        <taxon>Parameciidae</taxon>
        <taxon>Paramecium</taxon>
    </lineage>
</organism>
<dbReference type="AlphaFoldDB" id="A0A8S1NIT0"/>
<dbReference type="Proteomes" id="UP000688137">
    <property type="component" value="Unassembled WGS sequence"/>
</dbReference>
<keyword evidence="2" id="KW-0472">Membrane</keyword>
<feature type="transmembrane region" description="Helical" evidence="2">
    <location>
        <begin position="138"/>
        <end position="159"/>
    </location>
</feature>
<gene>
    <name evidence="3" type="ORF">PPRIM_AZ9-3.1.T0910078</name>
</gene>
<proteinExistence type="predicted"/>
<comment type="caution">
    <text evidence="3">The sequence shown here is derived from an EMBL/GenBank/DDBJ whole genome shotgun (WGS) entry which is preliminary data.</text>
</comment>
<keyword evidence="4" id="KW-1185">Reference proteome</keyword>
<accession>A0A8S1NIT0</accession>
<sequence>MNSKNYPKANRRISLKEQAHSPRQPKLNKNKEIESQKEISSEFFIRQKLYEDLNKFPNYESENLVKISERKESHYNKFRTIIEDAKQRFINSDSQQSKNYLEKQQSSMKLIVEQLRNQKRLQNQVHLNQTQNIESINLNLVLSLAIPILCLIVVFLELLKQQLIII</sequence>
<evidence type="ECO:0008006" key="5">
    <source>
        <dbReference type="Google" id="ProtNLM"/>
    </source>
</evidence>
<feature type="region of interest" description="Disordered" evidence="1">
    <location>
        <begin position="1"/>
        <end position="34"/>
    </location>
</feature>